<evidence type="ECO:0008006" key="4">
    <source>
        <dbReference type="Google" id="ProtNLM"/>
    </source>
</evidence>
<dbReference type="KEGG" id="ctak:4412677_01444"/>
<evidence type="ECO:0000313" key="2">
    <source>
        <dbReference type="EMBL" id="SNV44852.1"/>
    </source>
</evidence>
<dbReference type="InterPro" id="IPR025347">
    <property type="entry name" value="DUF4251"/>
</dbReference>
<evidence type="ECO:0000256" key="1">
    <source>
        <dbReference type="SAM" id="SignalP"/>
    </source>
</evidence>
<dbReference type="AlphaFoldDB" id="A0A239XEE2"/>
<evidence type="ECO:0000313" key="3">
    <source>
        <dbReference type="Proteomes" id="UP000215196"/>
    </source>
</evidence>
<dbReference type="Pfam" id="PF14059">
    <property type="entry name" value="DUF4251"/>
    <property type="match status" value="1"/>
</dbReference>
<keyword evidence="3" id="KW-1185">Reference proteome</keyword>
<reference evidence="2 3" key="1">
    <citation type="submission" date="2017-06" db="EMBL/GenBank/DDBJ databases">
        <authorList>
            <consortium name="Pathogen Informatics"/>
        </authorList>
    </citation>
    <scope>NUCLEOTIDE SEQUENCE [LARGE SCALE GENOMIC DNA]</scope>
    <source>
        <strain evidence="2 3">NCTC13490</strain>
    </source>
</reference>
<protein>
    <recommendedName>
        <fullName evidence="4">DUF4251 domain-containing protein</fullName>
    </recommendedName>
</protein>
<dbReference type="Proteomes" id="UP000215196">
    <property type="component" value="Chromosome 1"/>
</dbReference>
<gene>
    <name evidence="2" type="ORF">SAMEA4412677_01444</name>
</gene>
<sequence>MKKYIILLLSFSVLLLFNACGSQHYLDSKTVENLVKNEEFTFMAKSAHPSNYDVINVMNSLPTSSSSRMLNLDYGYGIVIKKNELVSTLPYFGRAYSPSMDRDKESLRFTSKNYKVIKTEGRKNSTVFTVIPSDVSHIRRIIMEIFPNGRAYVSVDANDRQPISYDGNIEQNKN</sequence>
<name>A0A239XEE2_9FLAO</name>
<keyword evidence="1" id="KW-0732">Signal</keyword>
<dbReference type="Gene3D" id="2.40.128.410">
    <property type="match status" value="1"/>
</dbReference>
<proteinExistence type="predicted"/>
<accession>A0A239XEE2</accession>
<feature type="signal peptide" evidence="1">
    <location>
        <begin position="1"/>
        <end position="19"/>
    </location>
</feature>
<organism evidence="2 3">
    <name type="scientific">Chryseobacterium taklimakanense</name>
    <dbReference type="NCBI Taxonomy" id="536441"/>
    <lineage>
        <taxon>Bacteria</taxon>
        <taxon>Pseudomonadati</taxon>
        <taxon>Bacteroidota</taxon>
        <taxon>Flavobacteriia</taxon>
        <taxon>Flavobacteriales</taxon>
        <taxon>Weeksellaceae</taxon>
        <taxon>Chryseobacterium group</taxon>
        <taxon>Chryseobacterium</taxon>
    </lineage>
</organism>
<dbReference type="EMBL" id="LT906465">
    <property type="protein sequence ID" value="SNV44852.1"/>
    <property type="molecule type" value="Genomic_DNA"/>
</dbReference>
<dbReference type="RefSeq" id="WP_095071859.1">
    <property type="nucleotide sequence ID" value="NZ_LT906465.1"/>
</dbReference>
<feature type="chain" id="PRO_5013212570" description="DUF4251 domain-containing protein" evidence="1">
    <location>
        <begin position="20"/>
        <end position="174"/>
    </location>
</feature>